<keyword evidence="1" id="KW-0472">Membrane</keyword>
<comment type="caution">
    <text evidence="2">The sequence shown here is derived from an EMBL/GenBank/DDBJ whole genome shotgun (WGS) entry which is preliminary data.</text>
</comment>
<feature type="transmembrane region" description="Helical" evidence="1">
    <location>
        <begin position="194"/>
        <end position="213"/>
    </location>
</feature>
<dbReference type="RefSeq" id="WP_195871339.1">
    <property type="nucleotide sequence ID" value="NZ_JADOET010000006.1"/>
</dbReference>
<organism evidence="2 3">
    <name type="scientific">Winogradskyella marina</name>
    <dbReference type="NCBI Taxonomy" id="2785530"/>
    <lineage>
        <taxon>Bacteria</taxon>
        <taxon>Pseudomonadati</taxon>
        <taxon>Bacteroidota</taxon>
        <taxon>Flavobacteriia</taxon>
        <taxon>Flavobacteriales</taxon>
        <taxon>Flavobacteriaceae</taxon>
        <taxon>Winogradskyella</taxon>
    </lineage>
</organism>
<dbReference type="EMBL" id="JADOET010000006">
    <property type="protein sequence ID" value="MBF8150069.1"/>
    <property type="molecule type" value="Genomic_DNA"/>
</dbReference>
<gene>
    <name evidence="2" type="ORF">ITJ86_09190</name>
</gene>
<feature type="transmembrane region" description="Helical" evidence="1">
    <location>
        <begin position="110"/>
        <end position="133"/>
    </location>
</feature>
<reference evidence="2 3" key="1">
    <citation type="submission" date="2020-11" db="EMBL/GenBank/DDBJ databases">
        <title>Winogradskyella marina sp. nov., isolated from marine sediment.</title>
        <authorList>
            <person name="Bo J."/>
            <person name="Wang S."/>
            <person name="Song X."/>
            <person name="Du Z."/>
        </authorList>
    </citation>
    <scope>NUCLEOTIDE SEQUENCE [LARGE SCALE GENOMIC DNA]</scope>
    <source>
        <strain evidence="2 3">F6397</strain>
    </source>
</reference>
<keyword evidence="1" id="KW-0812">Transmembrane</keyword>
<evidence type="ECO:0008006" key="4">
    <source>
        <dbReference type="Google" id="ProtNLM"/>
    </source>
</evidence>
<dbReference type="Proteomes" id="UP000611215">
    <property type="component" value="Unassembled WGS sequence"/>
</dbReference>
<evidence type="ECO:0000313" key="2">
    <source>
        <dbReference type="EMBL" id="MBF8150069.1"/>
    </source>
</evidence>
<proteinExistence type="predicted"/>
<keyword evidence="3" id="KW-1185">Reference proteome</keyword>
<accession>A0ABS0EI49</accession>
<feature type="transmembrane region" description="Helical" evidence="1">
    <location>
        <begin position="145"/>
        <end position="168"/>
    </location>
</feature>
<feature type="transmembrane region" description="Helical" evidence="1">
    <location>
        <begin position="12"/>
        <end position="36"/>
    </location>
</feature>
<name>A0ABS0EI49_9FLAO</name>
<evidence type="ECO:0000313" key="3">
    <source>
        <dbReference type="Proteomes" id="UP000611215"/>
    </source>
</evidence>
<keyword evidence="1" id="KW-1133">Transmembrane helix</keyword>
<sequence length="254" mass="29293">MIRFIYLPKFSIVIIFSFILVTVIGTISHEFGHIVVAKYFGYDTTLDYGSMNYYPRGYLEDSDLKKINSLVEKYNYNNYEAWPNEIKLTVEELSESLDKKYPSISLNHTFWIIMGGPAQTLLTSCLGLFILFMRRKKWSYGFKSVDWIAVFMALFALREVFNFVTASYSSIFNSKSHFHADEFRISTYLGFNEWVIPILTLILGLLMSCYVIFKILPIKYRFTFILSGLVGGITGYALWFGVLVAALFNSTGCF</sequence>
<feature type="transmembrane region" description="Helical" evidence="1">
    <location>
        <begin position="225"/>
        <end position="248"/>
    </location>
</feature>
<evidence type="ECO:0000256" key="1">
    <source>
        <dbReference type="SAM" id="Phobius"/>
    </source>
</evidence>
<protein>
    <recommendedName>
        <fullName evidence="4">Peptidase M50 domain-containing protein</fullName>
    </recommendedName>
</protein>